<name>A0A239P6N9_9ACTN</name>
<keyword evidence="2" id="KW-1185">Reference proteome</keyword>
<gene>
    <name evidence="1" type="ORF">SAMN05216276_108924</name>
</gene>
<evidence type="ECO:0000313" key="2">
    <source>
        <dbReference type="Proteomes" id="UP000198282"/>
    </source>
</evidence>
<dbReference type="EMBL" id="FZOD01000089">
    <property type="protein sequence ID" value="SNT62288.1"/>
    <property type="molecule type" value="Genomic_DNA"/>
</dbReference>
<reference evidence="1 2" key="1">
    <citation type="submission" date="2017-06" db="EMBL/GenBank/DDBJ databases">
        <authorList>
            <person name="Kim H.J."/>
            <person name="Triplett B.A."/>
        </authorList>
    </citation>
    <scope>NUCLEOTIDE SEQUENCE [LARGE SCALE GENOMIC DNA]</scope>
    <source>
        <strain evidence="1 2">CGMCC 4.2132</strain>
    </source>
</reference>
<dbReference type="AlphaFoldDB" id="A0A239P6N9"/>
<protein>
    <submittedName>
        <fullName evidence="1">Uncharacterized protein</fullName>
    </submittedName>
</protein>
<sequence length="78" mass="8188">MTAATHFIDARVSRHIGTYSDAVAIPAGVCTMKSSARRRCLMRLAGKICDAECTAGALRSRPRVAAALTALSVARLVA</sequence>
<accession>A0A239P6N9</accession>
<organism evidence="1 2">
    <name type="scientific">Streptosporangium subroseum</name>
    <dbReference type="NCBI Taxonomy" id="106412"/>
    <lineage>
        <taxon>Bacteria</taxon>
        <taxon>Bacillati</taxon>
        <taxon>Actinomycetota</taxon>
        <taxon>Actinomycetes</taxon>
        <taxon>Streptosporangiales</taxon>
        <taxon>Streptosporangiaceae</taxon>
        <taxon>Streptosporangium</taxon>
    </lineage>
</organism>
<evidence type="ECO:0000313" key="1">
    <source>
        <dbReference type="EMBL" id="SNT62288.1"/>
    </source>
</evidence>
<dbReference type="Proteomes" id="UP000198282">
    <property type="component" value="Unassembled WGS sequence"/>
</dbReference>
<proteinExistence type="predicted"/>